<organism evidence="1 2">
    <name type="scientific">Anisodus tanguticus</name>
    <dbReference type="NCBI Taxonomy" id="243964"/>
    <lineage>
        <taxon>Eukaryota</taxon>
        <taxon>Viridiplantae</taxon>
        <taxon>Streptophyta</taxon>
        <taxon>Embryophyta</taxon>
        <taxon>Tracheophyta</taxon>
        <taxon>Spermatophyta</taxon>
        <taxon>Magnoliopsida</taxon>
        <taxon>eudicotyledons</taxon>
        <taxon>Gunneridae</taxon>
        <taxon>Pentapetalae</taxon>
        <taxon>asterids</taxon>
        <taxon>lamiids</taxon>
        <taxon>Solanales</taxon>
        <taxon>Solanaceae</taxon>
        <taxon>Solanoideae</taxon>
        <taxon>Hyoscyameae</taxon>
        <taxon>Anisodus</taxon>
    </lineage>
</organism>
<name>A0AAE1QVI1_9SOLA</name>
<reference evidence="1" key="1">
    <citation type="submission" date="2023-12" db="EMBL/GenBank/DDBJ databases">
        <title>Genome assembly of Anisodus tanguticus.</title>
        <authorList>
            <person name="Wang Y.-J."/>
        </authorList>
    </citation>
    <scope>NUCLEOTIDE SEQUENCE</scope>
    <source>
        <strain evidence="1">KB-2021</strain>
        <tissue evidence="1">Leaf</tissue>
    </source>
</reference>
<protein>
    <submittedName>
        <fullName evidence="1">Uncharacterized protein</fullName>
    </submittedName>
</protein>
<keyword evidence="2" id="KW-1185">Reference proteome</keyword>
<dbReference type="Proteomes" id="UP001291623">
    <property type="component" value="Unassembled WGS sequence"/>
</dbReference>
<proteinExistence type="predicted"/>
<evidence type="ECO:0000313" key="2">
    <source>
        <dbReference type="Proteomes" id="UP001291623"/>
    </source>
</evidence>
<evidence type="ECO:0000313" key="1">
    <source>
        <dbReference type="EMBL" id="KAK4340430.1"/>
    </source>
</evidence>
<dbReference type="EMBL" id="JAVYJV010000023">
    <property type="protein sequence ID" value="KAK4340430.1"/>
    <property type="molecule type" value="Genomic_DNA"/>
</dbReference>
<sequence>MAKFPTKRAKIQENTSGYMGHFHMIPIVLIPQGHLICGDKQHTASSCYNYITFPVQTSEQEQFANHQTPIYITFNIKKSWPIFYPYKLNPISPFVTSSYDTSGNNGIVLPNGNSYFCTEKAPVVNNDLFGRRRNACTCTKNSKFSG</sequence>
<accession>A0AAE1QVI1</accession>
<gene>
    <name evidence="1" type="ORF">RND71_041892</name>
</gene>
<dbReference type="AlphaFoldDB" id="A0AAE1QVI1"/>
<comment type="caution">
    <text evidence="1">The sequence shown here is derived from an EMBL/GenBank/DDBJ whole genome shotgun (WGS) entry which is preliminary data.</text>
</comment>